<protein>
    <submittedName>
        <fullName evidence="1">Uncharacterized protein</fullName>
    </submittedName>
</protein>
<dbReference type="Proteomes" id="UP000017396">
    <property type="component" value="Chromosome"/>
</dbReference>
<dbReference type="HOGENOM" id="CLU_159304_0_0_3"/>
<evidence type="ECO:0000313" key="1">
    <source>
        <dbReference type="EMBL" id="AGY57946.1"/>
    </source>
</evidence>
<dbReference type="eggNOG" id="ENOG5033TUD">
    <property type="taxonomic scope" value="Bacteria"/>
</dbReference>
<reference evidence="1 2" key="1">
    <citation type="journal article" date="2013" name="PLoS ONE">
        <title>Cultivation and Complete Genome Sequencing of Gloeobacter kilaueensis sp. nov., from a Lava Cave in Kilauea Caldera, Hawai'i.</title>
        <authorList>
            <person name="Saw J.H."/>
            <person name="Schatz M."/>
            <person name="Brown M.V."/>
            <person name="Kunkel D.D."/>
            <person name="Foster J.S."/>
            <person name="Shick H."/>
            <person name="Christensen S."/>
            <person name="Hou S."/>
            <person name="Wan X."/>
            <person name="Donachie S.P."/>
        </authorList>
    </citation>
    <scope>NUCLEOTIDE SEQUENCE [LARGE SCALE GENOMIC DNA]</scope>
    <source>
        <strain evidence="2">JS</strain>
    </source>
</reference>
<evidence type="ECO:0000313" key="2">
    <source>
        <dbReference type="Proteomes" id="UP000017396"/>
    </source>
</evidence>
<dbReference type="OrthoDB" id="8421706at2"/>
<dbReference type="KEGG" id="glj:GKIL_1700"/>
<proteinExistence type="predicted"/>
<accession>U5QGA1</accession>
<dbReference type="STRING" id="1183438.GKIL_1700"/>
<dbReference type="EMBL" id="CP003587">
    <property type="protein sequence ID" value="AGY57946.1"/>
    <property type="molecule type" value="Genomic_DNA"/>
</dbReference>
<dbReference type="RefSeq" id="WP_023173065.1">
    <property type="nucleotide sequence ID" value="NC_022600.1"/>
</dbReference>
<sequence>MNAHPDHAAIVCTLDAADMQQRLARIRTLSHTALRNHRQRERTLTLHYVPAAAEEVRALVEAEQACCAFLDFALSETAAGISLVITAPTNAGEFAPMLFAHWTRVEADSPVASCGCSVPCP</sequence>
<keyword evidence="2" id="KW-1185">Reference proteome</keyword>
<gene>
    <name evidence="1" type="ORF">GKIL_1700</name>
</gene>
<dbReference type="AlphaFoldDB" id="U5QGA1"/>
<name>U5QGA1_GLOK1</name>
<organism evidence="1 2">
    <name type="scientific">Gloeobacter kilaueensis (strain ATCC BAA-2537 / CCAP 1431/1 / ULC 316 / JS1)</name>
    <dbReference type="NCBI Taxonomy" id="1183438"/>
    <lineage>
        <taxon>Bacteria</taxon>
        <taxon>Bacillati</taxon>
        <taxon>Cyanobacteriota</taxon>
        <taxon>Cyanophyceae</taxon>
        <taxon>Gloeobacterales</taxon>
        <taxon>Gloeobacteraceae</taxon>
        <taxon>Gloeobacter</taxon>
    </lineage>
</organism>